<dbReference type="AlphaFoldDB" id="A0A975GNA9"/>
<evidence type="ECO:0000313" key="2">
    <source>
        <dbReference type="Proteomes" id="UP000663722"/>
    </source>
</evidence>
<dbReference type="EMBL" id="CP061800">
    <property type="protein sequence ID" value="QTA87585.1"/>
    <property type="molecule type" value="Genomic_DNA"/>
</dbReference>
<proteinExistence type="predicted"/>
<evidence type="ECO:0000313" key="1">
    <source>
        <dbReference type="EMBL" id="QTA87585.1"/>
    </source>
</evidence>
<keyword evidence="2" id="KW-1185">Reference proteome</keyword>
<accession>A0A975GNA9</accession>
<protein>
    <submittedName>
        <fullName evidence="1">Hydantoinase family protein</fullName>
    </submittedName>
</protein>
<reference evidence="1" key="1">
    <citation type="journal article" date="2021" name="Microb. Physiol.">
        <title>Proteogenomic Insights into the Physiology of Marine, Sulfate-Reducing, Filamentous Desulfonema limicola and Desulfonema magnum.</title>
        <authorList>
            <person name="Schnaars V."/>
            <person name="Wohlbrand L."/>
            <person name="Scheve S."/>
            <person name="Hinrichs C."/>
            <person name="Reinhardt R."/>
            <person name="Rabus R."/>
        </authorList>
    </citation>
    <scope>NUCLEOTIDE SEQUENCE</scope>
    <source>
        <strain evidence="1">4be13</strain>
    </source>
</reference>
<name>A0A975GNA9_9BACT</name>
<dbReference type="RefSeq" id="WP_207682711.1">
    <property type="nucleotide sequence ID" value="NZ_CP061800.1"/>
</dbReference>
<dbReference type="Proteomes" id="UP000663722">
    <property type="component" value="Chromosome"/>
</dbReference>
<gene>
    <name evidence="1" type="ORF">dnm_036190</name>
</gene>
<sequence>MISCSFSAAVAAPIRAGHFHDRDGFKALSVAEPDRIISDNGHHCAIFPANGANTPAKILESNTPFLAEARKIVCDSGCPGKMRGGLDRPMVI</sequence>
<organism evidence="1 2">
    <name type="scientific">Desulfonema magnum</name>
    <dbReference type="NCBI Taxonomy" id="45655"/>
    <lineage>
        <taxon>Bacteria</taxon>
        <taxon>Pseudomonadati</taxon>
        <taxon>Thermodesulfobacteriota</taxon>
        <taxon>Desulfobacteria</taxon>
        <taxon>Desulfobacterales</taxon>
        <taxon>Desulfococcaceae</taxon>
        <taxon>Desulfonema</taxon>
    </lineage>
</organism>
<dbReference type="KEGG" id="dmm:dnm_036190"/>